<protein>
    <submittedName>
        <fullName evidence="2">Uncharacterized protein</fullName>
    </submittedName>
</protein>
<dbReference type="OrthoDB" id="9940790at2"/>
<feature type="transmembrane region" description="Helical" evidence="1">
    <location>
        <begin position="42"/>
        <end position="59"/>
    </location>
</feature>
<dbReference type="EMBL" id="RHLQ01000047">
    <property type="protein sequence ID" value="RNC97491.1"/>
    <property type="molecule type" value="Genomic_DNA"/>
</dbReference>
<proteinExistence type="predicted"/>
<dbReference type="RefSeq" id="WP_122973193.1">
    <property type="nucleotide sequence ID" value="NZ_RHLQ01000047.1"/>
</dbReference>
<evidence type="ECO:0000313" key="3">
    <source>
        <dbReference type="Proteomes" id="UP000279909"/>
    </source>
</evidence>
<keyword evidence="1" id="KW-0472">Membrane</keyword>
<sequence>MSPLMIGIILVFLGLCLIPLGYSELKEELKMVKVETSSFKRLIVYVTTFIGLLNFNSYLGWILSIALLFVFGGGAFIFLTILQ</sequence>
<reference evidence="2 3" key="1">
    <citation type="journal article" date="2014" name="Int. J. Syst. Evol. Microbiol.">
        <title>Lysinibacillus halotolerans sp. nov., isolated from saline-alkaline soil.</title>
        <authorList>
            <person name="Kong D."/>
            <person name="Wang Y."/>
            <person name="Zhao B."/>
            <person name="Li Y."/>
            <person name="Song J."/>
            <person name="Zhai Y."/>
            <person name="Zhang C."/>
            <person name="Wang H."/>
            <person name="Chen X."/>
            <person name="Zhao B."/>
            <person name="Ruan Z."/>
        </authorList>
    </citation>
    <scope>NUCLEOTIDE SEQUENCE [LARGE SCALE GENOMIC DNA]</scope>
    <source>
        <strain evidence="2 3">MCCC 1A12703</strain>
    </source>
</reference>
<gene>
    <name evidence="2" type="ORF">EC501_15080</name>
</gene>
<evidence type="ECO:0000256" key="1">
    <source>
        <dbReference type="SAM" id="Phobius"/>
    </source>
</evidence>
<feature type="transmembrane region" description="Helical" evidence="1">
    <location>
        <begin position="65"/>
        <end position="82"/>
    </location>
</feature>
<keyword evidence="1" id="KW-1133">Transmembrane helix</keyword>
<evidence type="ECO:0000313" key="2">
    <source>
        <dbReference type="EMBL" id="RNC97491.1"/>
    </source>
</evidence>
<dbReference type="AlphaFoldDB" id="A0A3M8H4Z4"/>
<keyword evidence="1" id="KW-0812">Transmembrane</keyword>
<organism evidence="2 3">
    <name type="scientific">Lysinibacillus halotolerans</name>
    <dbReference type="NCBI Taxonomy" id="1368476"/>
    <lineage>
        <taxon>Bacteria</taxon>
        <taxon>Bacillati</taxon>
        <taxon>Bacillota</taxon>
        <taxon>Bacilli</taxon>
        <taxon>Bacillales</taxon>
        <taxon>Bacillaceae</taxon>
        <taxon>Lysinibacillus</taxon>
    </lineage>
</organism>
<name>A0A3M8H4Z4_9BACI</name>
<keyword evidence="3" id="KW-1185">Reference proteome</keyword>
<comment type="caution">
    <text evidence="2">The sequence shown here is derived from an EMBL/GenBank/DDBJ whole genome shotgun (WGS) entry which is preliminary data.</text>
</comment>
<feature type="transmembrane region" description="Helical" evidence="1">
    <location>
        <begin position="6"/>
        <end position="22"/>
    </location>
</feature>
<dbReference type="Proteomes" id="UP000279909">
    <property type="component" value="Unassembled WGS sequence"/>
</dbReference>
<accession>A0A3M8H4Z4</accession>